<gene>
    <name evidence="6" type="primary">LOC113796756</name>
</gene>
<evidence type="ECO:0000256" key="1">
    <source>
        <dbReference type="ARBA" id="ARBA00002000"/>
    </source>
</evidence>
<dbReference type="InterPro" id="IPR050115">
    <property type="entry name" value="Proteasome_alpha"/>
</dbReference>
<dbReference type="GO" id="GO:0005634">
    <property type="term" value="C:nucleus"/>
    <property type="evidence" value="ECO:0007669"/>
    <property type="project" value="UniProtKB-SubCell"/>
</dbReference>
<sequence>MSRSNYDSSVNTWSPQGKIYQIEYAFEASKQGTCCVGVCSANSVVIVSARRNVSKLADMNSKILRIVDNSVASFSGIISDADYVLKKIREECKRWHYLHNEYPPYTFYCDVFHKLAHENIIVESRRPFGFVSLIGVYDAEGPHLIETMPDGDYQLYEAYSIGRNNQSARTYLEKIQPHLKNMSDDELLIHSLKAILCTFSESNVDASAENFEVVILDGINSFKQLSIEEVSYLYNKSLSTNE</sequence>
<dbReference type="SMART" id="SM00948">
    <property type="entry name" value="Proteasome_A_N"/>
    <property type="match status" value="1"/>
</dbReference>
<comment type="subcellular location">
    <subcellularLocation>
        <location evidence="3">Cytoplasm</location>
    </subcellularLocation>
    <subcellularLocation>
        <location evidence="3">Nucleus</location>
    </subcellularLocation>
</comment>
<dbReference type="SUPFAM" id="SSF56235">
    <property type="entry name" value="N-terminal nucleophile aminohydrolases (Ntn hydrolases)"/>
    <property type="match status" value="1"/>
</dbReference>
<comment type="similarity">
    <text evidence="3">Belongs to the peptidase T1A family.</text>
</comment>
<dbReference type="InterPro" id="IPR029055">
    <property type="entry name" value="Ntn_hydrolases_N"/>
</dbReference>
<dbReference type="InterPro" id="IPR000426">
    <property type="entry name" value="Proteasome_asu_N"/>
</dbReference>
<dbReference type="KEGG" id="dpte:113796756"/>
<dbReference type="PANTHER" id="PTHR11599">
    <property type="entry name" value="PROTEASOME SUBUNIT ALPHA/BETA"/>
    <property type="match status" value="1"/>
</dbReference>
<dbReference type="AlphaFoldDB" id="A0A6P6YDR1"/>
<keyword evidence="3" id="KW-0539">Nucleus</keyword>
<accession>A0A6P6YDR1</accession>
<dbReference type="Gene3D" id="3.60.20.10">
    <property type="entry name" value="Glutamine Phosphoribosylpyrophosphate, subunit 1, domain 1"/>
    <property type="match status" value="1"/>
</dbReference>
<dbReference type="PROSITE" id="PS00388">
    <property type="entry name" value="PROTEASOME_ALPHA_1"/>
    <property type="match status" value="1"/>
</dbReference>
<dbReference type="InParanoid" id="A0A6P6YDR1"/>
<evidence type="ECO:0000259" key="4">
    <source>
        <dbReference type="PROSITE" id="PS00388"/>
    </source>
</evidence>
<protein>
    <recommendedName>
        <fullName evidence="3">Proteasome subunit alpha type</fullName>
    </recommendedName>
</protein>
<dbReference type="Pfam" id="PF00227">
    <property type="entry name" value="Proteasome"/>
    <property type="match status" value="1"/>
</dbReference>
<feature type="domain" description="Proteasome alpha-type subunits" evidence="4">
    <location>
        <begin position="6"/>
        <end position="28"/>
    </location>
</feature>
<comment type="function">
    <text evidence="1">The proteasome is a multicatalytic proteinase complex which is characterized by its ability to cleave peptides with Arg, Phe, Tyr, Leu, and Glu adjacent to the leaving group at neutral or slightly basic pH. The proteasome has an ATP-dependent proteolytic activity.</text>
</comment>
<organism evidence="5 6">
    <name type="scientific">Dermatophagoides pteronyssinus</name>
    <name type="common">European house dust mite</name>
    <dbReference type="NCBI Taxonomy" id="6956"/>
    <lineage>
        <taxon>Eukaryota</taxon>
        <taxon>Metazoa</taxon>
        <taxon>Ecdysozoa</taxon>
        <taxon>Arthropoda</taxon>
        <taxon>Chelicerata</taxon>
        <taxon>Arachnida</taxon>
        <taxon>Acari</taxon>
        <taxon>Acariformes</taxon>
        <taxon>Sarcoptiformes</taxon>
        <taxon>Astigmata</taxon>
        <taxon>Psoroptidia</taxon>
        <taxon>Analgoidea</taxon>
        <taxon>Pyroglyphidae</taxon>
        <taxon>Dermatophagoidinae</taxon>
        <taxon>Dermatophagoides</taxon>
    </lineage>
</organism>
<name>A0A6P6YDR1_DERPT</name>
<reference evidence="6" key="1">
    <citation type="submission" date="2025-08" db="UniProtKB">
        <authorList>
            <consortium name="RefSeq"/>
        </authorList>
    </citation>
    <scope>IDENTIFICATION</scope>
    <source>
        <strain evidence="6">Airmid</strain>
    </source>
</reference>
<dbReference type="GO" id="GO:0019773">
    <property type="term" value="C:proteasome core complex, alpha-subunit complex"/>
    <property type="evidence" value="ECO:0007669"/>
    <property type="project" value="InterPro"/>
</dbReference>
<evidence type="ECO:0000313" key="6">
    <source>
        <dbReference type="RefSeq" id="XP_027202854.1"/>
    </source>
</evidence>
<evidence type="ECO:0000256" key="3">
    <source>
        <dbReference type="RuleBase" id="RU000551"/>
    </source>
</evidence>
<dbReference type="Proteomes" id="UP000515146">
    <property type="component" value="Unplaced"/>
</dbReference>
<dbReference type="RefSeq" id="XP_027202854.1">
    <property type="nucleotide sequence ID" value="XM_027347053.1"/>
</dbReference>
<dbReference type="Pfam" id="PF10584">
    <property type="entry name" value="Proteasome_A_N"/>
    <property type="match status" value="1"/>
</dbReference>
<keyword evidence="2 3" id="KW-0647">Proteasome</keyword>
<keyword evidence="5" id="KW-1185">Reference proteome</keyword>
<dbReference type="InterPro" id="IPR001353">
    <property type="entry name" value="Proteasome_sua/b"/>
</dbReference>
<evidence type="ECO:0000256" key="2">
    <source>
        <dbReference type="ARBA" id="ARBA00022942"/>
    </source>
</evidence>
<evidence type="ECO:0000313" key="5">
    <source>
        <dbReference type="Proteomes" id="UP000515146"/>
    </source>
</evidence>
<dbReference type="GO" id="GO:0005737">
    <property type="term" value="C:cytoplasm"/>
    <property type="evidence" value="ECO:0007669"/>
    <property type="project" value="UniProtKB-SubCell"/>
</dbReference>
<proteinExistence type="inferred from homology"/>
<comment type="subunit">
    <text evidence="3">The 20S proteasome core is composed of 28 subunits that are arranged in four stacked rings, resulting in a barrel-shaped structure. The two end rings are each formed by seven alpha subunits, and the two central rings are each formed by seven beta subunits.</text>
</comment>
<dbReference type="GO" id="GO:0006511">
    <property type="term" value="P:ubiquitin-dependent protein catabolic process"/>
    <property type="evidence" value="ECO:0007669"/>
    <property type="project" value="InterPro"/>
</dbReference>
<keyword evidence="3" id="KW-0963">Cytoplasm</keyword>